<proteinExistence type="predicted"/>
<reference evidence="1" key="1">
    <citation type="submission" date="2022-12" db="EMBL/GenBank/DDBJ databases">
        <title>Phocaeicola acetigenes sp. nov., isolated feces from a healthy human.</title>
        <authorList>
            <person name="Do H."/>
            <person name="Ha Y.B."/>
            <person name="Kim J.-S."/>
            <person name="Suh M.K."/>
            <person name="Kim H.S."/>
            <person name="Lee J.-S."/>
        </authorList>
    </citation>
    <scope>NUCLEOTIDE SEQUENCE</scope>
    <source>
        <strain evidence="1">KGMB11183</strain>
    </source>
</reference>
<dbReference type="RefSeq" id="WP_269878377.1">
    <property type="nucleotide sequence ID" value="NZ_JAPZVM010000009.1"/>
</dbReference>
<comment type="caution">
    <text evidence="1">The sequence shown here is derived from an EMBL/GenBank/DDBJ whole genome shotgun (WGS) entry which is preliminary data.</text>
</comment>
<protein>
    <submittedName>
        <fullName evidence="1">Uncharacterized protein</fullName>
    </submittedName>
</protein>
<accession>A0ABT4PJ58</accession>
<gene>
    <name evidence="1" type="ORF">O6P32_10225</name>
</gene>
<sequence length="98" mass="11351">MTKEDIEKAAVDNCVFENSIFNPELTPYYEQGFIDGAEWRISSIWHDASEKPEKKFALVEYKQFPKGHGYLVVPDANEVIDSISRYAYIEDLILNTEE</sequence>
<dbReference type="EMBL" id="JAPZVM010000009">
    <property type="protein sequence ID" value="MCZ8373078.1"/>
    <property type="molecule type" value="Genomic_DNA"/>
</dbReference>
<name>A0ABT4PJ58_9BACT</name>
<evidence type="ECO:0000313" key="2">
    <source>
        <dbReference type="Proteomes" id="UP001141933"/>
    </source>
</evidence>
<dbReference type="Proteomes" id="UP001141933">
    <property type="component" value="Unassembled WGS sequence"/>
</dbReference>
<evidence type="ECO:0000313" key="1">
    <source>
        <dbReference type="EMBL" id="MCZ8373078.1"/>
    </source>
</evidence>
<organism evidence="1 2">
    <name type="scientific">Phocaeicola acetigenes</name>
    <dbReference type="NCBI Taxonomy" id="3016083"/>
    <lineage>
        <taxon>Bacteria</taxon>
        <taxon>Pseudomonadati</taxon>
        <taxon>Bacteroidota</taxon>
        <taxon>Bacteroidia</taxon>
        <taxon>Bacteroidales</taxon>
        <taxon>Bacteroidaceae</taxon>
        <taxon>Phocaeicola</taxon>
    </lineage>
</organism>
<keyword evidence="2" id="KW-1185">Reference proteome</keyword>